<protein>
    <recommendedName>
        <fullName evidence="2">endo-polygalacturonase</fullName>
        <ecNumber evidence="2">3.2.1.15</ecNumber>
    </recommendedName>
</protein>
<dbReference type="Proteomes" id="UP000479000">
    <property type="component" value="Unassembled WGS sequence"/>
</dbReference>
<evidence type="ECO:0000256" key="8">
    <source>
        <dbReference type="ARBA" id="ARBA00023316"/>
    </source>
</evidence>
<gene>
    <name evidence="12" type="ORF">NTEN_LOCUS23590</name>
</gene>
<dbReference type="Gene3D" id="2.160.20.10">
    <property type="entry name" value="Single-stranded right-handed beta-helix, Pectin lyase-like"/>
    <property type="match status" value="1"/>
</dbReference>
<organism evidence="12 13">
    <name type="scientific">Nesidiocoris tenuis</name>
    <dbReference type="NCBI Taxonomy" id="355587"/>
    <lineage>
        <taxon>Eukaryota</taxon>
        <taxon>Metazoa</taxon>
        <taxon>Ecdysozoa</taxon>
        <taxon>Arthropoda</taxon>
        <taxon>Hexapoda</taxon>
        <taxon>Insecta</taxon>
        <taxon>Pterygota</taxon>
        <taxon>Neoptera</taxon>
        <taxon>Paraneoptera</taxon>
        <taxon>Hemiptera</taxon>
        <taxon>Heteroptera</taxon>
        <taxon>Panheteroptera</taxon>
        <taxon>Cimicomorpha</taxon>
        <taxon>Miridae</taxon>
        <taxon>Dicyphina</taxon>
        <taxon>Nesidiocoris</taxon>
    </lineage>
</organism>
<evidence type="ECO:0000256" key="10">
    <source>
        <dbReference type="PROSITE-ProRule" id="PRU10052"/>
    </source>
</evidence>
<dbReference type="PANTHER" id="PTHR31884:SF1">
    <property type="entry name" value="POLYGALACTURONASE"/>
    <property type="match status" value="1"/>
</dbReference>
<dbReference type="PANTHER" id="PTHR31884">
    <property type="entry name" value="POLYGALACTURONASE"/>
    <property type="match status" value="1"/>
</dbReference>
<dbReference type="EC" id="3.2.1.15" evidence="2"/>
<evidence type="ECO:0000256" key="1">
    <source>
        <dbReference type="ARBA" id="ARBA00008834"/>
    </source>
</evidence>
<dbReference type="AlphaFoldDB" id="A0A6H5HQT9"/>
<reference evidence="12 13" key="1">
    <citation type="submission" date="2020-02" db="EMBL/GenBank/DDBJ databases">
        <authorList>
            <person name="Ferguson B K."/>
        </authorList>
    </citation>
    <scope>NUCLEOTIDE SEQUENCE [LARGE SCALE GENOMIC DNA]</scope>
</reference>
<feature type="active site" evidence="10">
    <location>
        <position position="258"/>
    </location>
</feature>
<accession>A0A6H5HQT9</accession>
<keyword evidence="3" id="KW-0732">Signal</keyword>
<dbReference type="GO" id="GO:0005576">
    <property type="term" value="C:extracellular region"/>
    <property type="evidence" value="ECO:0007669"/>
    <property type="project" value="TreeGrafter"/>
</dbReference>
<evidence type="ECO:0000256" key="6">
    <source>
        <dbReference type="ARBA" id="ARBA00023157"/>
    </source>
</evidence>
<keyword evidence="7 11" id="KW-0326">Glycosidase</keyword>
<sequence>MCVADGGVKTDRLSPAMVDKLTFLRGVGKQFWDLTDARIVNRNITMLRLGTLLLLCGSVFANELTINKIEDAAKAGQFTNIKIGNIQVPAGQTLHLKGLKAGTKIDFVGKVTFGFKQWEGPLIKIEGKGITVTGSPGHVIDCDGKRWWDGKGGNGGTTKPKFFAARLTDSSISNLNVKNLPVHGFSINSCQKLAITGVNIDVSSGDYANGAHNTDGFDVGSSSDIQIKNCNVKNQDDCLAINSGKNILFQGNTCSGGHGISIGSVGARKDNVVQGVIIKDNVVMKSTNGIRVKTVLNAVGSVSDVTFENIKLVDISKVGITVQGNYLNGGPKGEPTGGVPIRDLTIKNVYGNVLPKGTNILVWVKNASNWKFAFRTLWEVKDKIWRRTIKQDSDAQWRGPGQCFADHPQPRATRFTFP</sequence>
<keyword evidence="13" id="KW-1185">Reference proteome</keyword>
<comment type="similarity">
    <text evidence="1 11">Belongs to the glycosyl hydrolase 28 family.</text>
</comment>
<dbReference type="GO" id="GO:0004650">
    <property type="term" value="F:polygalacturonase activity"/>
    <property type="evidence" value="ECO:0007669"/>
    <property type="project" value="UniProtKB-EC"/>
</dbReference>
<dbReference type="InterPro" id="IPR000743">
    <property type="entry name" value="Glyco_hydro_28"/>
</dbReference>
<proteinExistence type="inferred from homology"/>
<keyword evidence="5 11" id="KW-0378">Hydrolase</keyword>
<dbReference type="PROSITE" id="PS00502">
    <property type="entry name" value="POLYGALACTURONASE"/>
    <property type="match status" value="1"/>
</dbReference>
<dbReference type="SUPFAM" id="SSF51126">
    <property type="entry name" value="Pectin lyase-like"/>
    <property type="match status" value="1"/>
</dbReference>
<evidence type="ECO:0000256" key="3">
    <source>
        <dbReference type="ARBA" id="ARBA00022729"/>
    </source>
</evidence>
<evidence type="ECO:0000256" key="7">
    <source>
        <dbReference type="ARBA" id="ARBA00023295"/>
    </source>
</evidence>
<keyword evidence="4" id="KW-0677">Repeat</keyword>
<comment type="catalytic activity">
    <reaction evidence="9">
        <text>(1,4-alpha-D-galacturonosyl)n+m + H2O = (1,4-alpha-D-galacturonosyl)n + (1,4-alpha-D-galacturonosyl)m.</text>
        <dbReference type="EC" id="3.2.1.15"/>
    </reaction>
</comment>
<evidence type="ECO:0000256" key="11">
    <source>
        <dbReference type="RuleBase" id="RU361169"/>
    </source>
</evidence>
<keyword evidence="8" id="KW-0961">Cell wall biogenesis/degradation</keyword>
<evidence type="ECO:0000256" key="9">
    <source>
        <dbReference type="ARBA" id="ARBA00034074"/>
    </source>
</evidence>
<name>A0A6H5HQT9_9HEMI</name>
<evidence type="ECO:0000256" key="5">
    <source>
        <dbReference type="ARBA" id="ARBA00022801"/>
    </source>
</evidence>
<dbReference type="GO" id="GO:0071555">
    <property type="term" value="P:cell wall organization"/>
    <property type="evidence" value="ECO:0007669"/>
    <property type="project" value="UniProtKB-KW"/>
</dbReference>
<dbReference type="InterPro" id="IPR006626">
    <property type="entry name" value="PbH1"/>
</dbReference>
<dbReference type="SMART" id="SM00710">
    <property type="entry name" value="PbH1"/>
    <property type="match status" value="7"/>
</dbReference>
<dbReference type="FunFam" id="2.160.20.10:FF:000002">
    <property type="entry name" value="Endopolygalacturonase D"/>
    <property type="match status" value="1"/>
</dbReference>
<dbReference type="InterPro" id="IPR011050">
    <property type="entry name" value="Pectin_lyase_fold/virulence"/>
</dbReference>
<keyword evidence="6" id="KW-1015">Disulfide bond</keyword>
<dbReference type="OrthoDB" id="6709892at2759"/>
<dbReference type="InterPro" id="IPR012334">
    <property type="entry name" value="Pectin_lyas_fold"/>
</dbReference>
<evidence type="ECO:0000313" key="12">
    <source>
        <dbReference type="EMBL" id="CAB0019965.1"/>
    </source>
</evidence>
<evidence type="ECO:0000313" key="13">
    <source>
        <dbReference type="Proteomes" id="UP000479000"/>
    </source>
</evidence>
<evidence type="ECO:0000256" key="2">
    <source>
        <dbReference type="ARBA" id="ARBA00012736"/>
    </source>
</evidence>
<dbReference type="EMBL" id="CADCXU010034728">
    <property type="protein sequence ID" value="CAB0019965.1"/>
    <property type="molecule type" value="Genomic_DNA"/>
</dbReference>
<evidence type="ECO:0000256" key="4">
    <source>
        <dbReference type="ARBA" id="ARBA00022737"/>
    </source>
</evidence>
<dbReference type="GO" id="GO:0045490">
    <property type="term" value="P:pectin catabolic process"/>
    <property type="evidence" value="ECO:0007669"/>
    <property type="project" value="UniProtKB-ARBA"/>
</dbReference>
<dbReference type="InterPro" id="IPR050434">
    <property type="entry name" value="Glycosyl_hydrlase_28"/>
</dbReference>
<dbReference type="Pfam" id="PF00295">
    <property type="entry name" value="Glyco_hydro_28"/>
    <property type="match status" value="1"/>
</dbReference>